<dbReference type="InParanoid" id="F6H8U1"/>
<name>F6H8U1_VITVI</name>
<gene>
    <name evidence="1" type="ordered locus">VIT_05s0049g02200</name>
</gene>
<protein>
    <submittedName>
        <fullName evidence="1">Uncharacterized protein</fullName>
    </submittedName>
</protein>
<dbReference type="PANTHER" id="PTHR33344:SF7">
    <property type="entry name" value="TRANSMEMBRANE PROTEIN"/>
    <property type="match status" value="1"/>
</dbReference>
<dbReference type="HOGENOM" id="CLU_2042325_0_0_1"/>
<evidence type="ECO:0000313" key="1">
    <source>
        <dbReference type="EMBL" id="CCB48637.1"/>
    </source>
</evidence>
<accession>F6H8U1</accession>
<keyword evidence="2" id="KW-1185">Reference proteome</keyword>
<dbReference type="PaxDb" id="29760-VIT_05s0049g02200.t01"/>
<organism evidence="1 2">
    <name type="scientific">Vitis vinifera</name>
    <name type="common">Grape</name>
    <dbReference type="NCBI Taxonomy" id="29760"/>
    <lineage>
        <taxon>Eukaryota</taxon>
        <taxon>Viridiplantae</taxon>
        <taxon>Streptophyta</taxon>
        <taxon>Embryophyta</taxon>
        <taxon>Tracheophyta</taxon>
        <taxon>Spermatophyta</taxon>
        <taxon>Magnoliopsida</taxon>
        <taxon>eudicotyledons</taxon>
        <taxon>Gunneridae</taxon>
        <taxon>Pentapetalae</taxon>
        <taxon>rosids</taxon>
        <taxon>Vitales</taxon>
        <taxon>Vitaceae</taxon>
        <taxon>Viteae</taxon>
        <taxon>Vitis</taxon>
    </lineage>
</organism>
<dbReference type="PANTHER" id="PTHR33344">
    <property type="entry name" value="OS02G0761600 PROTEIN"/>
    <property type="match status" value="1"/>
</dbReference>
<dbReference type="AlphaFoldDB" id="F6H8U1"/>
<sequence length="121" mass="13685">MVVKGIFELVRDKRKAGSFQLNYFKESEETCRAMEPSELIKRVREITQEAYVEAEIVQLKDTKQTAAEDLSKRLKDSCSFSDAAGQKGVSVPEWLSGMTRNHVGSARAVAPRNWTYEQPCP</sequence>
<dbReference type="Proteomes" id="UP000009183">
    <property type="component" value="Chromosome 5"/>
</dbReference>
<proteinExistence type="predicted"/>
<evidence type="ECO:0000313" key="2">
    <source>
        <dbReference type="Proteomes" id="UP000009183"/>
    </source>
</evidence>
<reference evidence="2" key="1">
    <citation type="journal article" date="2007" name="Nature">
        <title>The grapevine genome sequence suggests ancestral hexaploidization in major angiosperm phyla.</title>
        <authorList>
            <consortium name="The French-Italian Public Consortium for Grapevine Genome Characterization."/>
            <person name="Jaillon O."/>
            <person name="Aury J.-M."/>
            <person name="Noel B."/>
            <person name="Policriti A."/>
            <person name="Clepet C."/>
            <person name="Casagrande A."/>
            <person name="Choisne N."/>
            <person name="Aubourg S."/>
            <person name="Vitulo N."/>
            <person name="Jubin C."/>
            <person name="Vezzi A."/>
            <person name="Legeai F."/>
            <person name="Hugueney P."/>
            <person name="Dasilva C."/>
            <person name="Horner D."/>
            <person name="Mica E."/>
            <person name="Jublot D."/>
            <person name="Poulain J."/>
            <person name="Bruyere C."/>
            <person name="Billault A."/>
            <person name="Segurens B."/>
            <person name="Gouyvenoux M."/>
            <person name="Ugarte E."/>
            <person name="Cattonaro F."/>
            <person name="Anthouard V."/>
            <person name="Vico V."/>
            <person name="Del Fabbro C."/>
            <person name="Alaux M."/>
            <person name="Di Gaspero G."/>
            <person name="Dumas V."/>
            <person name="Felice N."/>
            <person name="Paillard S."/>
            <person name="Juman I."/>
            <person name="Moroldo M."/>
            <person name="Scalabrin S."/>
            <person name="Canaguier A."/>
            <person name="Le Clainche I."/>
            <person name="Malacrida G."/>
            <person name="Durand E."/>
            <person name="Pesole G."/>
            <person name="Laucou V."/>
            <person name="Chatelet P."/>
            <person name="Merdinoglu D."/>
            <person name="Delledonne M."/>
            <person name="Pezzotti M."/>
            <person name="Lecharny A."/>
            <person name="Scarpelli C."/>
            <person name="Artiguenave F."/>
            <person name="Pe M.E."/>
            <person name="Valle G."/>
            <person name="Morgante M."/>
            <person name="Caboche M."/>
            <person name="Adam-Blondon A.-F."/>
            <person name="Weissenbach J."/>
            <person name="Quetier F."/>
            <person name="Wincker P."/>
        </authorList>
    </citation>
    <scope>NUCLEOTIDE SEQUENCE [LARGE SCALE GENOMIC DNA]</scope>
    <source>
        <strain evidence="2">cv. Pinot noir / PN40024</strain>
    </source>
</reference>
<dbReference type="EMBL" id="FN595496">
    <property type="protein sequence ID" value="CCB48637.1"/>
    <property type="molecule type" value="Genomic_DNA"/>
</dbReference>